<evidence type="ECO:0000313" key="2">
    <source>
        <dbReference type="Proteomes" id="UP001140453"/>
    </source>
</evidence>
<proteinExistence type="predicted"/>
<name>A0A9W8YSS3_9PEZI</name>
<accession>A0A9W8YSS3</accession>
<dbReference type="Proteomes" id="UP001140453">
    <property type="component" value="Unassembled WGS sequence"/>
</dbReference>
<evidence type="ECO:0000313" key="1">
    <source>
        <dbReference type="EMBL" id="KAJ4391766.1"/>
    </source>
</evidence>
<sequence length="203" mass="22323">MAAELKDHFFKEIQSYKSPPPREVAPLPVVGEPAREHADSVLKLPKDKPTIIVFLRHCGCPFAEKSFRALTAFSTIHAGSIHCIAISHSSRQHTEAWVPQVGGEWEVEVIVDEEREIYAAWGLGLSSYWHVGPMSFFNAMSLGKSEGIWNRTTESGTKWQIGGAFAVDRAGKVRWVSVAKTASDIPDLNAALKALLEAPTEVS</sequence>
<reference evidence="1" key="1">
    <citation type="submission" date="2022-10" db="EMBL/GenBank/DDBJ databases">
        <title>Tapping the CABI collections for fungal endophytes: first genome assemblies for Collariella, Neodidymelliopsis, Ascochyta clinopodiicola, Didymella pomorum, Didymosphaeria variabile, Neocosmospora piperis and Neocucurbitaria cava.</title>
        <authorList>
            <person name="Hill R."/>
        </authorList>
    </citation>
    <scope>NUCLEOTIDE SEQUENCE</scope>
    <source>
        <strain evidence="1">IMI 355082</strain>
    </source>
</reference>
<dbReference type="PANTHER" id="PTHR42336:SF2">
    <property type="entry name" value="THIOREDOXIN DOMAIN-CONTAINING PROTEIN"/>
    <property type="match status" value="1"/>
</dbReference>
<gene>
    <name evidence="1" type="ORF">N0V93_005386</name>
</gene>
<comment type="caution">
    <text evidence="1">The sequence shown here is derived from an EMBL/GenBank/DDBJ whole genome shotgun (WGS) entry which is preliminary data.</text>
</comment>
<evidence type="ECO:0008006" key="3">
    <source>
        <dbReference type="Google" id="ProtNLM"/>
    </source>
</evidence>
<dbReference type="InterPro" id="IPR036249">
    <property type="entry name" value="Thioredoxin-like_sf"/>
</dbReference>
<dbReference type="PANTHER" id="PTHR42336">
    <property type="entry name" value="THIOREDOXIN DOMAIN-CONTAINING PROTEIN-RELATED"/>
    <property type="match status" value="1"/>
</dbReference>
<dbReference type="OrthoDB" id="40334at2759"/>
<dbReference type="AlphaFoldDB" id="A0A9W8YSS3"/>
<organism evidence="1 2">
    <name type="scientific">Gnomoniopsis smithogilvyi</name>
    <dbReference type="NCBI Taxonomy" id="1191159"/>
    <lineage>
        <taxon>Eukaryota</taxon>
        <taxon>Fungi</taxon>
        <taxon>Dikarya</taxon>
        <taxon>Ascomycota</taxon>
        <taxon>Pezizomycotina</taxon>
        <taxon>Sordariomycetes</taxon>
        <taxon>Sordariomycetidae</taxon>
        <taxon>Diaporthales</taxon>
        <taxon>Gnomoniaceae</taxon>
        <taxon>Gnomoniopsis</taxon>
    </lineage>
</organism>
<dbReference type="EMBL" id="JAPEVB010000003">
    <property type="protein sequence ID" value="KAJ4391766.1"/>
    <property type="molecule type" value="Genomic_DNA"/>
</dbReference>
<keyword evidence="2" id="KW-1185">Reference proteome</keyword>
<protein>
    <recommendedName>
        <fullName evidence="3">Thioredoxin domain-containing protein</fullName>
    </recommendedName>
</protein>
<dbReference type="InterPro" id="IPR032801">
    <property type="entry name" value="PXL2A/B/C"/>
</dbReference>
<dbReference type="Pfam" id="PF13911">
    <property type="entry name" value="AhpC-TSA_2"/>
    <property type="match status" value="1"/>
</dbReference>
<dbReference type="SUPFAM" id="SSF52833">
    <property type="entry name" value="Thioredoxin-like"/>
    <property type="match status" value="1"/>
</dbReference>
<dbReference type="CDD" id="cd02970">
    <property type="entry name" value="PRX_like2"/>
    <property type="match status" value="1"/>
</dbReference>
<dbReference type="Gene3D" id="3.40.30.10">
    <property type="entry name" value="Glutaredoxin"/>
    <property type="match status" value="1"/>
</dbReference>